<dbReference type="Proteomes" id="UP000827284">
    <property type="component" value="Unassembled WGS sequence"/>
</dbReference>
<evidence type="ECO:0000313" key="3">
    <source>
        <dbReference type="EMBL" id="GJJ76062.1"/>
    </source>
</evidence>
<evidence type="ECO:0000256" key="1">
    <source>
        <dbReference type="SAM" id="MobiDB-lite"/>
    </source>
</evidence>
<feature type="region of interest" description="Disordered" evidence="1">
    <location>
        <begin position="102"/>
        <end position="148"/>
    </location>
</feature>
<organism evidence="3 4">
    <name type="scientific">Entomortierella parvispora</name>
    <dbReference type="NCBI Taxonomy" id="205924"/>
    <lineage>
        <taxon>Eukaryota</taxon>
        <taxon>Fungi</taxon>
        <taxon>Fungi incertae sedis</taxon>
        <taxon>Mucoromycota</taxon>
        <taxon>Mortierellomycotina</taxon>
        <taxon>Mortierellomycetes</taxon>
        <taxon>Mortierellales</taxon>
        <taxon>Mortierellaceae</taxon>
        <taxon>Entomortierella</taxon>
    </lineage>
</organism>
<dbReference type="Gene3D" id="1.10.10.60">
    <property type="entry name" value="Homeodomain-like"/>
    <property type="match status" value="1"/>
</dbReference>
<feature type="domain" description="Myb-like" evidence="2">
    <location>
        <begin position="503"/>
        <end position="551"/>
    </location>
</feature>
<dbReference type="EMBL" id="BQFW01000012">
    <property type="protein sequence ID" value="GJJ76062.1"/>
    <property type="molecule type" value="Genomic_DNA"/>
</dbReference>
<protein>
    <recommendedName>
        <fullName evidence="2">Myb-like domain-containing protein</fullName>
    </recommendedName>
</protein>
<feature type="compositionally biased region" description="Low complexity" evidence="1">
    <location>
        <begin position="137"/>
        <end position="148"/>
    </location>
</feature>
<dbReference type="InterPro" id="IPR009057">
    <property type="entry name" value="Homeodomain-like_sf"/>
</dbReference>
<dbReference type="OrthoDB" id="2448622at2759"/>
<feature type="region of interest" description="Disordered" evidence="1">
    <location>
        <begin position="1"/>
        <end position="71"/>
    </location>
</feature>
<accession>A0A9P3HG76</accession>
<reference evidence="3" key="2">
    <citation type="journal article" date="2022" name="Microbiol. Resour. Announc.">
        <title>Whole-Genome Sequence of Entomortierella parvispora E1425, a Mucoromycotan Fungus Associated with Burkholderiaceae-Related Endosymbiotic Bacteria.</title>
        <authorList>
            <person name="Herlambang A."/>
            <person name="Guo Y."/>
            <person name="Takashima Y."/>
            <person name="Narisawa K."/>
            <person name="Ohta H."/>
            <person name="Nishizawa T."/>
        </authorList>
    </citation>
    <scope>NUCLEOTIDE SEQUENCE</scope>
    <source>
        <strain evidence="3">E1425</strain>
    </source>
</reference>
<feature type="region of interest" description="Disordered" evidence="1">
    <location>
        <begin position="682"/>
        <end position="749"/>
    </location>
</feature>
<dbReference type="SUPFAM" id="SSF46689">
    <property type="entry name" value="Homeodomain-like"/>
    <property type="match status" value="1"/>
</dbReference>
<feature type="region of interest" description="Disordered" evidence="1">
    <location>
        <begin position="554"/>
        <end position="631"/>
    </location>
</feature>
<sequence length="772" mass="86777">MPPERRVNALTSPRSPLLPSLPHHPQHPLFNSVEGSSSPDSYPTSYHQDRQHSASPTRRGHHRRLSKQQQLRNELQLRHEKSMQQQDQLRTAYLEFHRQRVEYQQQRQPDPRTQSRHSHHHPHHRRTLTSRVETDSTRTSSATTTATPVASLQLHPSSTFPSFISASAPPTRHPSPHIFPPPHRTTRIASPRPLTPPPSRTNQYSDWATVRERERARLLSHLNSFRETLGATVMAPPPRARHLARENLQQLAERIKRRRARARETILYDLHQGVKSVEAQVHKQVEMVLSRLKEAPGSRYAFALTHSFLSQIPALTYGGRSEGEGETTSVQNEEDNGQSEDQMKEDQQQQQQQQHADLEASFDAVALGCDSGGAQKDGQRQLTISSSGASEVLSACLNTSYTTACSQVLNAALPSFIPSMVAPLVCVFSYPAPSTTAPRSESKGFVYPWGLPGDGHPNKSATAPSSLSPAETTPLDATATNHPEERQGSPHGTPDPGIVVLHKKSWTQAEREALYLAATRFRLQGQWSKIREMMNLHRTDKEIEAEYKKLYCPREDGALEEDDDDDSDVLEEMDEHDDEESEPVQGMQSSDSGMDEDQDSATTTTATTRPNYRRRRAATTDGEADDEAETEPIVFMKFGGTHARRSQVQMQNQLYQYRQSQYPALDRTGSPCQNMTMAARQQAYGNNSPPARDGASPFQSNLSLHPIPSLDSSPVVSRPMTPHEQQQQPHGQTELTMDPRQRPAVTEPPIRIFKSEFMIDKRFVLEEIPMHI</sequence>
<gene>
    <name evidence="3" type="ORF">EMPS_08421</name>
</gene>
<feature type="compositionally biased region" description="Acidic residues" evidence="1">
    <location>
        <begin position="558"/>
        <end position="582"/>
    </location>
</feature>
<feature type="compositionally biased region" description="Polar residues" evidence="1">
    <location>
        <begin position="723"/>
        <end position="735"/>
    </location>
</feature>
<evidence type="ECO:0000259" key="2">
    <source>
        <dbReference type="PROSITE" id="PS50090"/>
    </source>
</evidence>
<feature type="compositionally biased region" description="Low complexity" evidence="1">
    <location>
        <begin position="601"/>
        <end position="610"/>
    </location>
</feature>
<reference evidence="3" key="1">
    <citation type="submission" date="2021-11" db="EMBL/GenBank/DDBJ databases">
        <authorList>
            <person name="Herlambang A."/>
            <person name="Guo Y."/>
            <person name="Takashima Y."/>
            <person name="Nishizawa T."/>
        </authorList>
    </citation>
    <scope>NUCLEOTIDE SEQUENCE</scope>
    <source>
        <strain evidence="3">E1425</strain>
    </source>
</reference>
<proteinExistence type="predicted"/>
<feature type="region of interest" description="Disordered" evidence="1">
    <location>
        <begin position="317"/>
        <end position="357"/>
    </location>
</feature>
<keyword evidence="4" id="KW-1185">Reference proteome</keyword>
<feature type="compositionally biased region" description="Polar residues" evidence="1">
    <location>
        <begin position="459"/>
        <end position="471"/>
    </location>
</feature>
<name>A0A9P3HG76_9FUNG</name>
<dbReference type="InterPro" id="IPR001005">
    <property type="entry name" value="SANT/Myb"/>
</dbReference>
<comment type="caution">
    <text evidence="3">The sequence shown here is derived from an EMBL/GenBank/DDBJ whole genome shotgun (WGS) entry which is preliminary data.</text>
</comment>
<evidence type="ECO:0000313" key="4">
    <source>
        <dbReference type="Proteomes" id="UP000827284"/>
    </source>
</evidence>
<feature type="region of interest" description="Disordered" evidence="1">
    <location>
        <begin position="456"/>
        <end position="498"/>
    </location>
</feature>
<dbReference type="AlphaFoldDB" id="A0A9P3HG76"/>
<feature type="compositionally biased region" description="Basic residues" evidence="1">
    <location>
        <begin position="114"/>
        <end position="128"/>
    </location>
</feature>
<feature type="compositionally biased region" description="Low complexity" evidence="1">
    <location>
        <begin position="10"/>
        <end position="29"/>
    </location>
</feature>
<dbReference type="PROSITE" id="PS50090">
    <property type="entry name" value="MYB_LIKE"/>
    <property type="match status" value="1"/>
</dbReference>
<feature type="compositionally biased region" description="Polar residues" evidence="1">
    <location>
        <begin position="33"/>
        <end position="46"/>
    </location>
</feature>